<reference evidence="2" key="1">
    <citation type="submission" date="2023-07" db="EMBL/GenBank/DDBJ databases">
        <title>A chromosome-level genome assembly of Lolium multiflorum.</title>
        <authorList>
            <person name="Chen Y."/>
            <person name="Copetti D."/>
            <person name="Kolliker R."/>
            <person name="Studer B."/>
        </authorList>
    </citation>
    <scope>NUCLEOTIDE SEQUENCE</scope>
    <source>
        <strain evidence="2">02402/16</strain>
        <tissue evidence="2">Leaf</tissue>
    </source>
</reference>
<evidence type="ECO:0000256" key="1">
    <source>
        <dbReference type="SAM" id="MobiDB-lite"/>
    </source>
</evidence>
<proteinExistence type="predicted"/>
<comment type="caution">
    <text evidence="2">The sequence shown here is derived from an EMBL/GenBank/DDBJ whole genome shotgun (WGS) entry which is preliminary data.</text>
</comment>
<gene>
    <name evidence="3" type="ORF">QYE76_008358</name>
    <name evidence="2" type="ORF">QYE76_017337</name>
</gene>
<evidence type="ECO:0000313" key="3">
    <source>
        <dbReference type="EMBL" id="KAK1558068.1"/>
    </source>
</evidence>
<protein>
    <submittedName>
        <fullName evidence="2">Uncharacterized protein</fullName>
    </submittedName>
</protein>
<accession>A0AAD8PHP8</accession>
<evidence type="ECO:0000313" key="2">
    <source>
        <dbReference type="EMBL" id="KAK1556169.1"/>
    </source>
</evidence>
<dbReference type="Proteomes" id="UP001231189">
    <property type="component" value="Unassembled WGS sequence"/>
</dbReference>
<feature type="region of interest" description="Disordered" evidence="1">
    <location>
        <begin position="56"/>
        <end position="95"/>
    </location>
</feature>
<dbReference type="PANTHER" id="PTHR36138:SF13">
    <property type="entry name" value="OS04G0604500 PROTEIN"/>
    <property type="match status" value="1"/>
</dbReference>
<evidence type="ECO:0000313" key="4">
    <source>
        <dbReference type="Proteomes" id="UP001231189"/>
    </source>
</evidence>
<organism evidence="2 4">
    <name type="scientific">Lolium multiflorum</name>
    <name type="common">Italian ryegrass</name>
    <name type="synonym">Lolium perenne subsp. multiflorum</name>
    <dbReference type="NCBI Taxonomy" id="4521"/>
    <lineage>
        <taxon>Eukaryota</taxon>
        <taxon>Viridiplantae</taxon>
        <taxon>Streptophyta</taxon>
        <taxon>Embryophyta</taxon>
        <taxon>Tracheophyta</taxon>
        <taxon>Spermatophyta</taxon>
        <taxon>Magnoliopsida</taxon>
        <taxon>Liliopsida</taxon>
        <taxon>Poales</taxon>
        <taxon>Poaceae</taxon>
        <taxon>BOP clade</taxon>
        <taxon>Pooideae</taxon>
        <taxon>Poodae</taxon>
        <taxon>Poeae</taxon>
        <taxon>Poeae Chloroplast Group 2 (Poeae type)</taxon>
        <taxon>Loliodinae</taxon>
        <taxon>Loliinae</taxon>
        <taxon>Lolium</taxon>
    </lineage>
</organism>
<dbReference type="AlphaFoldDB" id="A0AAD8PHP8"/>
<keyword evidence="4" id="KW-1185">Reference proteome</keyword>
<dbReference type="EMBL" id="JAUUTY010001493">
    <property type="protein sequence ID" value="KAK1556169.1"/>
    <property type="molecule type" value="Genomic_DNA"/>
</dbReference>
<feature type="compositionally biased region" description="Low complexity" evidence="1">
    <location>
        <begin position="74"/>
        <end position="88"/>
    </location>
</feature>
<dbReference type="EMBL" id="JAUUTY010001401">
    <property type="protein sequence ID" value="KAK1558068.1"/>
    <property type="molecule type" value="Genomic_DNA"/>
</dbReference>
<dbReference type="PANTHER" id="PTHR36138">
    <property type="entry name" value="EXPRESSED PROTEIN-RELATED"/>
    <property type="match status" value="1"/>
</dbReference>
<sequence length="230" mass="25468">MHPLVHPAPNSSPPAASAVEEANVSGAGEFAPALAAYCPFGHFFAVARLPHARRLDESCPPSEFTAKEEEKEAMSMASSSSAPGEAPMPEAPTDDPAAAPILEAAAKKKKRKRVIMTQSHLDALIAAEEWELSPPLDEEWLKAMTALIPNGERFSLEKCDNMDFAAKAQTDMITELRKQQREKGYIEMEVTDSEDDGVGRRWRYGRGRKRFRPGVWKKPGGEIKRINLRR</sequence>
<name>A0AAD8PHP8_LOLMU</name>